<evidence type="ECO:0000313" key="7">
    <source>
        <dbReference type="Proteomes" id="UP001188597"/>
    </source>
</evidence>
<keyword evidence="2" id="KW-0863">Zinc-finger</keyword>
<evidence type="ECO:0000256" key="4">
    <source>
        <dbReference type="SAM" id="Phobius"/>
    </source>
</evidence>
<dbReference type="GO" id="GO:0008270">
    <property type="term" value="F:zinc ion binding"/>
    <property type="evidence" value="ECO:0007669"/>
    <property type="project" value="UniProtKB-KW"/>
</dbReference>
<keyword evidence="4" id="KW-0472">Membrane</keyword>
<dbReference type="InterPro" id="IPR011016">
    <property type="entry name" value="Znf_RING-CH"/>
</dbReference>
<keyword evidence="7" id="KW-1185">Reference proteome</keyword>
<protein>
    <recommendedName>
        <fullName evidence="5">RING-CH-type domain-containing protein</fullName>
    </recommendedName>
</protein>
<dbReference type="SUPFAM" id="SSF57850">
    <property type="entry name" value="RING/U-box"/>
    <property type="match status" value="1"/>
</dbReference>
<feature type="transmembrane region" description="Helical" evidence="4">
    <location>
        <begin position="164"/>
        <end position="183"/>
    </location>
</feature>
<evidence type="ECO:0000259" key="5">
    <source>
        <dbReference type="PROSITE" id="PS51292"/>
    </source>
</evidence>
<dbReference type="SMART" id="SM00744">
    <property type="entry name" value="RINGv"/>
    <property type="match status" value="1"/>
</dbReference>
<evidence type="ECO:0000313" key="6">
    <source>
        <dbReference type="EMBL" id="KAK3001016.1"/>
    </source>
</evidence>
<dbReference type="InterPro" id="IPR013083">
    <property type="entry name" value="Znf_RING/FYVE/PHD"/>
</dbReference>
<dbReference type="Gene3D" id="3.30.40.10">
    <property type="entry name" value="Zinc/RING finger domain, C3HC4 (zinc finger)"/>
    <property type="match status" value="1"/>
</dbReference>
<dbReference type="EMBL" id="JAVXUP010002867">
    <property type="protein sequence ID" value="KAK3001016.1"/>
    <property type="molecule type" value="Genomic_DNA"/>
</dbReference>
<sequence length="185" mass="20263">MEPKRGEEEEEEEEGNAYLTHSMAGGALRCEDACILRVEDAKQPEKEKRDTVVHVNKHGNGSFGGEKVCRICHLGSECSAEVSDLVELGCGCKDELGVSHLRCAETWFKQKGNRLCEICGESATNVTGMDEAQVLVVEFNQMGLIPSSSTTPFPREGGCSCQQALCNMLLACVVLAFVVLWFFRP</sequence>
<dbReference type="PROSITE" id="PS51292">
    <property type="entry name" value="ZF_RING_CH"/>
    <property type="match status" value="1"/>
</dbReference>
<reference evidence="6" key="1">
    <citation type="submission" date="2022-12" db="EMBL/GenBank/DDBJ databases">
        <title>Draft genome assemblies for two species of Escallonia (Escalloniales).</title>
        <authorList>
            <person name="Chanderbali A."/>
            <person name="Dervinis C."/>
            <person name="Anghel I."/>
            <person name="Soltis D."/>
            <person name="Soltis P."/>
            <person name="Zapata F."/>
        </authorList>
    </citation>
    <scope>NUCLEOTIDE SEQUENCE</scope>
    <source>
        <strain evidence="6">UCBG64.0493</strain>
        <tissue evidence="6">Leaf</tissue>
    </source>
</reference>
<feature type="domain" description="RING-CH-type" evidence="5">
    <location>
        <begin position="61"/>
        <end position="126"/>
    </location>
</feature>
<evidence type="ECO:0000256" key="1">
    <source>
        <dbReference type="ARBA" id="ARBA00022723"/>
    </source>
</evidence>
<dbReference type="AlphaFoldDB" id="A0AA88V352"/>
<keyword evidence="1" id="KW-0479">Metal-binding</keyword>
<name>A0AA88V352_9ASTE</name>
<gene>
    <name evidence="6" type="ORF">RJ639_021087</name>
</gene>
<dbReference type="PANTHER" id="PTHR46214:SF8">
    <property type="entry name" value="RING_FYVE_PHD ZINC FINGER SUPERFAMILY PROTEIN"/>
    <property type="match status" value="1"/>
</dbReference>
<dbReference type="Pfam" id="PF12906">
    <property type="entry name" value="RINGv"/>
    <property type="match status" value="1"/>
</dbReference>
<keyword evidence="4" id="KW-0812">Transmembrane</keyword>
<keyword evidence="4" id="KW-1133">Transmembrane helix</keyword>
<proteinExistence type="predicted"/>
<evidence type="ECO:0000256" key="3">
    <source>
        <dbReference type="ARBA" id="ARBA00022833"/>
    </source>
</evidence>
<organism evidence="6 7">
    <name type="scientific">Escallonia herrerae</name>
    <dbReference type="NCBI Taxonomy" id="1293975"/>
    <lineage>
        <taxon>Eukaryota</taxon>
        <taxon>Viridiplantae</taxon>
        <taxon>Streptophyta</taxon>
        <taxon>Embryophyta</taxon>
        <taxon>Tracheophyta</taxon>
        <taxon>Spermatophyta</taxon>
        <taxon>Magnoliopsida</taxon>
        <taxon>eudicotyledons</taxon>
        <taxon>Gunneridae</taxon>
        <taxon>Pentapetalae</taxon>
        <taxon>asterids</taxon>
        <taxon>campanulids</taxon>
        <taxon>Escalloniales</taxon>
        <taxon>Escalloniaceae</taxon>
        <taxon>Escallonia</taxon>
    </lineage>
</organism>
<evidence type="ECO:0000256" key="2">
    <source>
        <dbReference type="ARBA" id="ARBA00022771"/>
    </source>
</evidence>
<dbReference type="Proteomes" id="UP001188597">
    <property type="component" value="Unassembled WGS sequence"/>
</dbReference>
<keyword evidence="3" id="KW-0862">Zinc</keyword>
<accession>A0AA88V352</accession>
<comment type="caution">
    <text evidence="6">The sequence shown here is derived from an EMBL/GenBank/DDBJ whole genome shotgun (WGS) entry which is preliminary data.</text>
</comment>
<dbReference type="PANTHER" id="PTHR46214">
    <property type="entry name" value="ZINC FINGER, RING-CH-TYPE"/>
    <property type="match status" value="1"/>
</dbReference>